<proteinExistence type="predicted"/>
<evidence type="ECO:0000313" key="2">
    <source>
        <dbReference type="EMBL" id="CCF85577.1"/>
    </source>
</evidence>
<feature type="coiled-coil region" evidence="1">
    <location>
        <begin position="44"/>
        <end position="102"/>
    </location>
</feature>
<keyword evidence="1" id="KW-0175">Coiled coil</keyword>
<protein>
    <submittedName>
        <fullName evidence="2">Uncharacterized protein</fullName>
    </submittedName>
</protein>
<comment type="caution">
    <text evidence="2">The sequence shown here is derived from an EMBL/GenBank/DDBJ whole genome shotgun (WGS) entry which is preliminary data.</text>
</comment>
<reference evidence="2 3" key="1">
    <citation type="journal article" date="2012" name="ISME J.">
        <title>Nitrification expanded: discovery, physiology and genomics of a nitrite-oxidizing bacterium from the phylum Chloroflexi.</title>
        <authorList>
            <person name="Sorokin D.Y."/>
            <person name="Lucker S."/>
            <person name="Vejmelkova D."/>
            <person name="Kostrikina N.A."/>
            <person name="Kleerebezem R."/>
            <person name="Rijpstra W.I."/>
            <person name="Damste J.S."/>
            <person name="Le Paslier D."/>
            <person name="Muyzer G."/>
            <person name="Wagner M."/>
            <person name="van Loosdrecht M.C."/>
            <person name="Daims H."/>
        </authorList>
    </citation>
    <scope>NUCLEOTIDE SEQUENCE [LARGE SCALE GENOMIC DNA]</scope>
    <source>
        <strain evidence="3">none</strain>
    </source>
</reference>
<accession>I4ELL5</accession>
<sequence>MPEKLATTNTLTCRVCGAELMLPRTGRPPRYCTVTCRRAAEYALKRTNRHLEGLEWRRDCLRRRLTTEKLYAACRRAIEKEIAVLEADIDHYRAELGRLLAD</sequence>
<keyword evidence="3" id="KW-1185">Reference proteome</keyword>
<dbReference type="OrthoDB" id="4219687at2"/>
<organism evidence="2 3">
    <name type="scientific">Nitrolancea hollandica Lb</name>
    <dbReference type="NCBI Taxonomy" id="1129897"/>
    <lineage>
        <taxon>Bacteria</taxon>
        <taxon>Pseudomonadati</taxon>
        <taxon>Thermomicrobiota</taxon>
        <taxon>Thermomicrobia</taxon>
        <taxon>Sphaerobacterales</taxon>
        <taxon>Sphaerobacterineae</taxon>
        <taxon>Sphaerobacteraceae</taxon>
        <taxon>Nitrolancea</taxon>
    </lineage>
</organism>
<evidence type="ECO:0000256" key="1">
    <source>
        <dbReference type="SAM" id="Coils"/>
    </source>
</evidence>
<dbReference type="RefSeq" id="WP_008480575.1">
    <property type="nucleotide sequence ID" value="NZ_CAGS01000464.1"/>
</dbReference>
<name>I4ELL5_9BACT</name>
<dbReference type="Proteomes" id="UP000004221">
    <property type="component" value="Unassembled WGS sequence"/>
</dbReference>
<dbReference type="AlphaFoldDB" id="I4ELL5"/>
<evidence type="ECO:0000313" key="3">
    <source>
        <dbReference type="Proteomes" id="UP000004221"/>
    </source>
</evidence>
<gene>
    <name evidence="2" type="ORF">NITHO_5160021</name>
</gene>
<dbReference type="EMBL" id="CAGS01000464">
    <property type="protein sequence ID" value="CCF85577.1"/>
    <property type="molecule type" value="Genomic_DNA"/>
</dbReference>